<keyword evidence="3" id="KW-0479">Metal-binding</keyword>
<dbReference type="STRING" id="6290.A0A0N4X5L9"/>
<feature type="binding site" description="axial binding residue" evidence="3">
    <location>
        <position position="615"/>
    </location>
    <ligand>
        <name>heme</name>
        <dbReference type="ChEBI" id="CHEBI:30413"/>
    </ligand>
    <ligandPart>
        <name>Fe</name>
        <dbReference type="ChEBI" id="CHEBI:18248"/>
    </ligandPart>
</feature>
<dbReference type="PANTHER" id="PTHR24284:SF1">
    <property type="entry name" value="CYTOCHROME P450 FAMILY"/>
    <property type="match status" value="1"/>
</dbReference>
<dbReference type="PROSITE" id="PS00086">
    <property type="entry name" value="CYTOCHROME_P450"/>
    <property type="match status" value="2"/>
</dbReference>
<dbReference type="GO" id="GO:0004497">
    <property type="term" value="F:monooxygenase activity"/>
    <property type="evidence" value="ECO:0007669"/>
    <property type="project" value="UniProtKB-KW"/>
</dbReference>
<reference evidence="5 6" key="2">
    <citation type="submission" date="2018-11" db="EMBL/GenBank/DDBJ databases">
        <authorList>
            <consortium name="Pathogen Informatics"/>
        </authorList>
    </citation>
    <scope>NUCLEOTIDE SEQUENCE [LARGE SCALE GENOMIC DNA]</scope>
    <source>
        <strain evidence="5 6">MHpl1</strain>
    </source>
</reference>
<keyword evidence="4" id="KW-1133">Transmembrane helix</keyword>
<evidence type="ECO:0000256" key="3">
    <source>
        <dbReference type="PIRSR" id="PIRSR602401-1"/>
    </source>
</evidence>
<evidence type="ECO:0000313" key="6">
    <source>
        <dbReference type="Proteomes" id="UP000268014"/>
    </source>
</evidence>
<keyword evidence="6" id="KW-1185">Reference proteome</keyword>
<organism evidence="7">
    <name type="scientific">Haemonchus placei</name>
    <name type="common">Barber's pole worm</name>
    <dbReference type="NCBI Taxonomy" id="6290"/>
    <lineage>
        <taxon>Eukaryota</taxon>
        <taxon>Metazoa</taxon>
        <taxon>Ecdysozoa</taxon>
        <taxon>Nematoda</taxon>
        <taxon>Chromadorea</taxon>
        <taxon>Rhabditida</taxon>
        <taxon>Rhabditina</taxon>
        <taxon>Rhabditomorpha</taxon>
        <taxon>Strongyloidea</taxon>
        <taxon>Trichostrongylidae</taxon>
        <taxon>Haemonchus</taxon>
    </lineage>
</organism>
<keyword evidence="4" id="KW-0472">Membrane</keyword>
<dbReference type="EMBL" id="UZAF01021486">
    <property type="protein sequence ID" value="VDO78507.1"/>
    <property type="molecule type" value="Genomic_DNA"/>
</dbReference>
<keyword evidence="3" id="KW-0408">Iron</keyword>
<dbReference type="OMA" id="WSRIHEE"/>
<dbReference type="InterPro" id="IPR002401">
    <property type="entry name" value="Cyt_P450_E_grp-I"/>
</dbReference>
<dbReference type="Pfam" id="PF00067">
    <property type="entry name" value="p450"/>
    <property type="match status" value="4"/>
</dbReference>
<dbReference type="Proteomes" id="UP000268014">
    <property type="component" value="Unassembled WGS sequence"/>
</dbReference>
<keyword evidence="2" id="KW-0503">Monooxygenase</keyword>
<dbReference type="Gene3D" id="1.10.630.10">
    <property type="entry name" value="Cytochrome P450"/>
    <property type="match status" value="3"/>
</dbReference>
<protein>
    <submittedName>
        <fullName evidence="7">Cytochrome</fullName>
    </submittedName>
</protein>
<sequence length="840" mass="95778">FHFHLQCTFFSAAVLEVQRFANIIAINPVHRTVKDTFIGSYPIPADTLVLGQIHNVMANSPVFTTPEKFSPERFLMDDGVTPNKEAMEQFCPFSIGKRVCVGEGMAKMELFIGLITIVQNFKVVQHMFFLWALLLLTTALAIYIWRFYENIKRYPKGPPPYPFVGNLLSLNFFKIHKEFAKYTKEYGSIFTVYLPKPHVVITDFDGVKEAFVKKGDDFIGRSGIFPDTLFQNVENGGVIFSQGENWREQRRASLHILRDFGMGKNLMEEQVLLSAHDFLAHLSSIKNKDEICLREPIQVFIGNIINKTLYGYSYEYDKSDRMMKAAKELNALIEGMRESRLIFLGQFFPIIYRLPVIGHMAKGRFVDMTAGLRQTIREDVTRALESYTVDQEPECLVQAYYQKMQSNPLLDRGENRLVWISYAYLCLNATLFKASSAGMAGFANSKSTAQTSRKRLSNFSYDNLLNVCMDFYTAGMETTTTTLRWATLLFATHPEEQEKVREEILRVIGPEGKPTSSDRQKMPYTNATIQEIQRWANILPMNVVHRTVRDTSVKGVKIPADTHVLGEIHQILAHSPVFKDGHEFRPERFLMEDGVTPNKEAVDHLCPFSMGKRQCAGEALARVELFVGVVSLLQNYRVCLFDVILMAVLFFFFFFFAEPAVFEASWTAQNTIFSYDNLFNVCSDLFLAGMETTATTLRWSALILAKHQDVQITDENEIRVVRNRRGKCDYVEEERIFLVDSVSCSGSVLELQRFTNIIAINAVHRTVKDTFIGSVPVPADTLVLGQIYNVLANSLVYPAPEKFSRERFLMDDGVTPKKVTNKSFPGLLSSTDFTYFFNMV</sequence>
<gene>
    <name evidence="5" type="ORF">HPLM_LOCUS19653</name>
</gene>
<keyword evidence="3" id="KW-0349">Heme</keyword>
<feature type="transmembrane region" description="Helical" evidence="4">
    <location>
        <begin position="638"/>
        <end position="657"/>
    </location>
</feature>
<comment type="similarity">
    <text evidence="1">Belongs to the cytochrome P450 family.</text>
</comment>
<dbReference type="PANTHER" id="PTHR24284">
    <property type="entry name" value="CYTOCHROME P450 FAMILY"/>
    <property type="match status" value="1"/>
</dbReference>
<accession>A0A0N4X5L9</accession>
<dbReference type="InterPro" id="IPR017972">
    <property type="entry name" value="Cyt_P450_CS"/>
</dbReference>
<dbReference type="GO" id="GO:0005506">
    <property type="term" value="F:iron ion binding"/>
    <property type="evidence" value="ECO:0007669"/>
    <property type="project" value="InterPro"/>
</dbReference>
<evidence type="ECO:0000256" key="4">
    <source>
        <dbReference type="SAM" id="Phobius"/>
    </source>
</evidence>
<name>A0A0N4X5L9_HAEPC</name>
<dbReference type="InterPro" id="IPR036396">
    <property type="entry name" value="Cyt_P450_sf"/>
</dbReference>
<keyword evidence="4" id="KW-0812">Transmembrane</keyword>
<reference evidence="7" key="1">
    <citation type="submission" date="2017-02" db="UniProtKB">
        <authorList>
            <consortium name="WormBaseParasite"/>
        </authorList>
    </citation>
    <scope>IDENTIFICATION</scope>
</reference>
<evidence type="ECO:0000256" key="2">
    <source>
        <dbReference type="ARBA" id="ARBA00023033"/>
    </source>
</evidence>
<dbReference type="GO" id="GO:0020037">
    <property type="term" value="F:heme binding"/>
    <property type="evidence" value="ECO:0007669"/>
    <property type="project" value="InterPro"/>
</dbReference>
<evidence type="ECO:0000313" key="5">
    <source>
        <dbReference type="EMBL" id="VDO78507.1"/>
    </source>
</evidence>
<dbReference type="SUPFAM" id="SSF48264">
    <property type="entry name" value="Cytochrome P450"/>
    <property type="match status" value="3"/>
</dbReference>
<dbReference type="AlphaFoldDB" id="A0A0N4X5L9"/>
<keyword evidence="2" id="KW-0560">Oxidoreductase</keyword>
<evidence type="ECO:0000313" key="7">
    <source>
        <dbReference type="WBParaSite" id="HPLM_0001966101-mRNA-1"/>
    </source>
</evidence>
<feature type="transmembrane region" description="Helical" evidence="4">
    <location>
        <begin position="128"/>
        <end position="148"/>
    </location>
</feature>
<comment type="cofactor">
    <cofactor evidence="3">
        <name>heme</name>
        <dbReference type="ChEBI" id="CHEBI:30413"/>
    </cofactor>
</comment>
<dbReference type="WBParaSite" id="HPLM_0001966101-mRNA-1">
    <property type="protein sequence ID" value="HPLM_0001966101-mRNA-1"/>
    <property type="gene ID" value="HPLM_0001966101"/>
</dbReference>
<evidence type="ECO:0000256" key="1">
    <source>
        <dbReference type="ARBA" id="ARBA00010617"/>
    </source>
</evidence>
<dbReference type="OrthoDB" id="1055148at2759"/>
<dbReference type="PRINTS" id="PR00463">
    <property type="entry name" value="EP450I"/>
</dbReference>
<dbReference type="InterPro" id="IPR001128">
    <property type="entry name" value="Cyt_P450"/>
</dbReference>
<proteinExistence type="inferred from homology"/>
<dbReference type="PRINTS" id="PR00385">
    <property type="entry name" value="P450"/>
</dbReference>
<dbReference type="GO" id="GO:0016705">
    <property type="term" value="F:oxidoreductase activity, acting on paired donors, with incorporation or reduction of molecular oxygen"/>
    <property type="evidence" value="ECO:0007669"/>
    <property type="project" value="InterPro"/>
</dbReference>